<dbReference type="Proteomes" id="UP000198705">
    <property type="component" value="Unassembled WGS sequence"/>
</dbReference>
<reference evidence="2" key="1">
    <citation type="submission" date="2016-10" db="EMBL/GenBank/DDBJ databases">
        <authorList>
            <person name="Varghese N."/>
            <person name="Submissions S."/>
        </authorList>
    </citation>
    <scope>NUCLEOTIDE SEQUENCE [LARGE SCALE GENOMIC DNA]</scope>
    <source>
        <strain evidence="2">DSM 23925</strain>
    </source>
</reference>
<proteinExistence type="predicted"/>
<dbReference type="EMBL" id="FOVN01000006">
    <property type="protein sequence ID" value="SFN91267.1"/>
    <property type="molecule type" value="Genomic_DNA"/>
</dbReference>
<accession>A0A1I5CWG8</accession>
<name>A0A1I5CWG8_9FLAO</name>
<dbReference type="AlphaFoldDB" id="A0A1I5CWG8"/>
<gene>
    <name evidence="1" type="ORF">SAMN04487989_10643</name>
</gene>
<dbReference type="RefSeq" id="WP_245758239.1">
    <property type="nucleotide sequence ID" value="NZ_FOVN01000006.1"/>
</dbReference>
<organism evidence="1 2">
    <name type="scientific">Bizionia echini</name>
    <dbReference type="NCBI Taxonomy" id="649333"/>
    <lineage>
        <taxon>Bacteria</taxon>
        <taxon>Pseudomonadati</taxon>
        <taxon>Bacteroidota</taxon>
        <taxon>Flavobacteriia</taxon>
        <taxon>Flavobacteriales</taxon>
        <taxon>Flavobacteriaceae</taxon>
        <taxon>Bizionia</taxon>
    </lineage>
</organism>
<evidence type="ECO:0000313" key="2">
    <source>
        <dbReference type="Proteomes" id="UP000198705"/>
    </source>
</evidence>
<keyword evidence="2" id="KW-1185">Reference proteome</keyword>
<sequence length="267" mass="30110">MKQILYILFLICSFTSHQLVGQTIILHGKVLTTQDAENVHVINKTSKKNTITNSSGLFNIEVKRQDTLIFSSLQHELQMLIIDRETYNKGAVVITLLEHVNKLDEVTVGKILTGNMNSDVANVEGEPMTSKKAGIPSYQGKPLIQTQRHLKDAGDLNPKLGGSLGGLGASIRLIPVINAISGRTKEMKTYVRLEEKEALIYHLKTHVSASVFADYPLDEDYVMEFLYFASEQPDFLERCKNKTTVDQYEYLKEKLHVYYSNKNVTTN</sequence>
<evidence type="ECO:0000313" key="1">
    <source>
        <dbReference type="EMBL" id="SFN91267.1"/>
    </source>
</evidence>
<evidence type="ECO:0008006" key="3">
    <source>
        <dbReference type="Google" id="ProtNLM"/>
    </source>
</evidence>
<dbReference type="STRING" id="649333.SAMN04487989_10643"/>
<protein>
    <recommendedName>
        <fullName evidence="3">CarboxypepD_reg-like domain-containing protein</fullName>
    </recommendedName>
</protein>